<name>A0ACC4E5X0_PURLI</name>
<proteinExistence type="predicted"/>
<keyword evidence="2" id="KW-1185">Reference proteome</keyword>
<evidence type="ECO:0000313" key="1">
    <source>
        <dbReference type="EMBL" id="KAL3964045.1"/>
    </source>
</evidence>
<accession>A0ACC4E5X0</accession>
<reference evidence="1" key="1">
    <citation type="submission" date="2024-12" db="EMBL/GenBank/DDBJ databases">
        <title>Comparative genomics and development of molecular markers within Purpureocillium lilacinum and among Purpureocillium species.</title>
        <authorList>
            <person name="Yeh Z.-Y."/>
            <person name="Ni N.-T."/>
            <person name="Lo P.-H."/>
            <person name="Mushyakhwo K."/>
            <person name="Lin C.-F."/>
            <person name="Nai Y.-S."/>
        </authorList>
    </citation>
    <scope>NUCLEOTIDE SEQUENCE</scope>
    <source>
        <strain evidence="1">NCHU-NPUST-175</strain>
    </source>
</reference>
<comment type="caution">
    <text evidence="1">The sequence shown here is derived from an EMBL/GenBank/DDBJ whole genome shotgun (WGS) entry which is preliminary data.</text>
</comment>
<dbReference type="EMBL" id="JBGNUJ010000002">
    <property type="protein sequence ID" value="KAL3964045.1"/>
    <property type="molecule type" value="Genomic_DNA"/>
</dbReference>
<dbReference type="Proteomes" id="UP001638806">
    <property type="component" value="Unassembled WGS sequence"/>
</dbReference>
<organism evidence="1 2">
    <name type="scientific">Purpureocillium lilacinum</name>
    <name type="common">Paecilomyces lilacinus</name>
    <dbReference type="NCBI Taxonomy" id="33203"/>
    <lineage>
        <taxon>Eukaryota</taxon>
        <taxon>Fungi</taxon>
        <taxon>Dikarya</taxon>
        <taxon>Ascomycota</taxon>
        <taxon>Pezizomycotina</taxon>
        <taxon>Sordariomycetes</taxon>
        <taxon>Hypocreomycetidae</taxon>
        <taxon>Hypocreales</taxon>
        <taxon>Ophiocordycipitaceae</taxon>
        <taxon>Purpureocillium</taxon>
    </lineage>
</organism>
<evidence type="ECO:0000313" key="2">
    <source>
        <dbReference type="Proteomes" id="UP001638806"/>
    </source>
</evidence>
<sequence>MAWRLRRGWCLSQVRIRIRLAGAPVPRSGTVAGATDRLRHGVFSVSRGSVRTFLKAPGQTTDPWMPQDFKATRLLQGYKAARLQGSKH</sequence>
<protein>
    <submittedName>
        <fullName evidence="1">Uncharacterized protein</fullName>
    </submittedName>
</protein>
<gene>
    <name evidence="1" type="ORF">ACCO45_001049</name>
</gene>